<dbReference type="PANTHER" id="PTHR23531">
    <property type="entry name" value="QUINOLENE RESISTANCE PROTEIN NORA"/>
    <property type="match status" value="1"/>
</dbReference>
<dbReference type="Pfam" id="PF07690">
    <property type="entry name" value="MFS_1"/>
    <property type="match status" value="2"/>
</dbReference>
<evidence type="ECO:0000313" key="9">
    <source>
        <dbReference type="Proteomes" id="UP000005384"/>
    </source>
</evidence>
<feature type="transmembrane region" description="Helical" evidence="6">
    <location>
        <begin position="345"/>
        <end position="363"/>
    </location>
</feature>
<evidence type="ECO:0000259" key="7">
    <source>
        <dbReference type="PROSITE" id="PS50850"/>
    </source>
</evidence>
<feature type="transmembrane region" description="Helical" evidence="6">
    <location>
        <begin position="282"/>
        <end position="298"/>
    </location>
</feature>
<dbReference type="AlphaFoldDB" id="G5IFJ3"/>
<keyword evidence="4 6" id="KW-1133">Transmembrane helix</keyword>
<dbReference type="PROSITE" id="PS50850">
    <property type="entry name" value="MFS"/>
    <property type="match status" value="1"/>
</dbReference>
<feature type="transmembrane region" description="Helical" evidence="6">
    <location>
        <begin position="18"/>
        <end position="36"/>
    </location>
</feature>
<keyword evidence="3 6" id="KW-0812">Transmembrane</keyword>
<dbReference type="Gene3D" id="1.20.1250.20">
    <property type="entry name" value="MFS general substrate transporter like domains"/>
    <property type="match status" value="2"/>
</dbReference>
<dbReference type="SUPFAM" id="SSF103473">
    <property type="entry name" value="MFS general substrate transporter"/>
    <property type="match status" value="1"/>
</dbReference>
<dbReference type="InterPro" id="IPR020846">
    <property type="entry name" value="MFS_dom"/>
</dbReference>
<dbReference type="InterPro" id="IPR052714">
    <property type="entry name" value="MFS_Exporter"/>
</dbReference>
<feature type="transmembrane region" description="Helical" evidence="6">
    <location>
        <begin position="87"/>
        <end position="107"/>
    </location>
</feature>
<dbReference type="InterPro" id="IPR036259">
    <property type="entry name" value="MFS_trans_sf"/>
</dbReference>
<dbReference type="PANTHER" id="PTHR23531:SF1">
    <property type="entry name" value="QUINOLENE RESISTANCE PROTEIN NORA"/>
    <property type="match status" value="1"/>
</dbReference>
<evidence type="ECO:0000313" key="8">
    <source>
        <dbReference type="EMBL" id="EHI59776.1"/>
    </source>
</evidence>
<keyword evidence="5 6" id="KW-0472">Membrane</keyword>
<protein>
    <recommendedName>
        <fullName evidence="7">Major facilitator superfamily (MFS) profile domain-containing protein</fullName>
    </recommendedName>
</protein>
<dbReference type="HOGENOM" id="CLU_001265_10_13_9"/>
<evidence type="ECO:0000256" key="1">
    <source>
        <dbReference type="ARBA" id="ARBA00004651"/>
    </source>
</evidence>
<accession>G5IFJ3</accession>
<evidence type="ECO:0000256" key="3">
    <source>
        <dbReference type="ARBA" id="ARBA00022692"/>
    </source>
</evidence>
<sequence length="396" mass="43144">MGQAVIGKQSTVKEPVNIWNRTFISVFLTNGMMYLGQQMVQPLITSYAKTLGATETVIGLVASAFTITAILLKVISAPAIDTYNKKYLLCGAMCIMGTAYLGFAFAGTVPAIFGFRLLQGCGQAFTTSCCLALATDALPQKKLGQGIGVFALAQSVCQAIGPTLGKFIQSIFGYGTTFLTAAVFMFLGAFCALLIRNRYEKTRRFQISLHSMIATEVMVPAVTQFFLAFAYCLINSYLYIFAESQGVTGGNIGFFFTIYAGTLLISRPLVGKLTDRYGTFRVVIPAIGFFALSFLMISCSTTLWMFYVAAFVSAFGYGACTPALQALCMRMVTKERRGAASCTNYLGTDFGFLFGPLTAGFIAEKMGYVMMWRLMLIPLFCAAMVMVVYRDRIQKG</sequence>
<feature type="domain" description="Major facilitator superfamily (MFS) profile" evidence="7">
    <location>
        <begin position="22"/>
        <end position="393"/>
    </location>
</feature>
<feature type="transmembrane region" description="Helical" evidence="6">
    <location>
        <begin position="171"/>
        <end position="196"/>
    </location>
</feature>
<dbReference type="CDD" id="cd17489">
    <property type="entry name" value="MFS_YfcJ_like"/>
    <property type="match status" value="1"/>
</dbReference>
<dbReference type="RefSeq" id="WP_006780251.1">
    <property type="nucleotide sequence ID" value="NZ_CP040506.1"/>
</dbReference>
<organism evidence="8 9">
    <name type="scientific">Hungatella hathewayi WAL-18680</name>
    <dbReference type="NCBI Taxonomy" id="742737"/>
    <lineage>
        <taxon>Bacteria</taxon>
        <taxon>Bacillati</taxon>
        <taxon>Bacillota</taxon>
        <taxon>Clostridia</taxon>
        <taxon>Lachnospirales</taxon>
        <taxon>Lachnospiraceae</taxon>
        <taxon>Hungatella</taxon>
    </lineage>
</organism>
<dbReference type="OrthoDB" id="9814001at2"/>
<comment type="subcellular location">
    <subcellularLocation>
        <location evidence="1">Cell membrane</location>
        <topology evidence="1">Multi-pass membrane protein</topology>
    </subcellularLocation>
</comment>
<keyword evidence="9" id="KW-1185">Reference proteome</keyword>
<feature type="transmembrane region" description="Helical" evidence="6">
    <location>
        <begin position="304"/>
        <end position="324"/>
    </location>
</feature>
<dbReference type="InterPro" id="IPR011701">
    <property type="entry name" value="MFS"/>
</dbReference>
<feature type="transmembrane region" description="Helical" evidence="6">
    <location>
        <begin position="56"/>
        <end position="75"/>
    </location>
</feature>
<comment type="caution">
    <text evidence="8">The sequence shown here is derived from an EMBL/GenBank/DDBJ whole genome shotgun (WGS) entry which is preliminary data.</text>
</comment>
<evidence type="ECO:0000256" key="6">
    <source>
        <dbReference type="SAM" id="Phobius"/>
    </source>
</evidence>
<feature type="transmembrane region" description="Helical" evidence="6">
    <location>
        <begin position="369"/>
        <end position="389"/>
    </location>
</feature>
<keyword evidence="2" id="KW-0813">Transport</keyword>
<evidence type="ECO:0000256" key="4">
    <source>
        <dbReference type="ARBA" id="ARBA00022989"/>
    </source>
</evidence>
<dbReference type="GO" id="GO:0005886">
    <property type="term" value="C:plasma membrane"/>
    <property type="evidence" value="ECO:0007669"/>
    <property type="project" value="UniProtKB-SubCell"/>
</dbReference>
<dbReference type="GO" id="GO:0022857">
    <property type="term" value="F:transmembrane transporter activity"/>
    <property type="evidence" value="ECO:0007669"/>
    <property type="project" value="InterPro"/>
</dbReference>
<name>G5IFJ3_9FIRM</name>
<evidence type="ECO:0000256" key="5">
    <source>
        <dbReference type="ARBA" id="ARBA00023136"/>
    </source>
</evidence>
<proteinExistence type="predicted"/>
<dbReference type="EMBL" id="ADLN01000046">
    <property type="protein sequence ID" value="EHI59776.1"/>
    <property type="molecule type" value="Genomic_DNA"/>
</dbReference>
<dbReference type="PATRIC" id="fig|742737.3.peg.2296"/>
<reference evidence="8 9" key="1">
    <citation type="submission" date="2011-08" db="EMBL/GenBank/DDBJ databases">
        <title>The Genome Sequence of Clostridium hathewayi WAL-18680.</title>
        <authorList>
            <consortium name="The Broad Institute Genome Sequencing Platform"/>
            <person name="Earl A."/>
            <person name="Ward D."/>
            <person name="Feldgarden M."/>
            <person name="Gevers D."/>
            <person name="Finegold S.M."/>
            <person name="Summanen P.H."/>
            <person name="Molitoris D.R."/>
            <person name="Song M."/>
            <person name="Daigneault M."/>
            <person name="Allen-Vercoe E."/>
            <person name="Young S.K."/>
            <person name="Zeng Q."/>
            <person name="Gargeya S."/>
            <person name="Fitzgerald M."/>
            <person name="Haas B."/>
            <person name="Abouelleil A."/>
            <person name="Alvarado L."/>
            <person name="Arachchi H.M."/>
            <person name="Berlin A."/>
            <person name="Brown A."/>
            <person name="Chapman S.B."/>
            <person name="Chen Z."/>
            <person name="Dunbar C."/>
            <person name="Freedman E."/>
            <person name="Gearin G."/>
            <person name="Gellesch M."/>
            <person name="Goldberg J."/>
            <person name="Griggs A."/>
            <person name="Gujja S."/>
            <person name="Heiman D."/>
            <person name="Howarth C."/>
            <person name="Larson L."/>
            <person name="Lui A."/>
            <person name="MacDonald P.J.P."/>
            <person name="Montmayeur A."/>
            <person name="Murphy C."/>
            <person name="Neiman D."/>
            <person name="Pearson M."/>
            <person name="Priest M."/>
            <person name="Roberts A."/>
            <person name="Saif S."/>
            <person name="Shea T."/>
            <person name="Shenoy N."/>
            <person name="Sisk P."/>
            <person name="Stolte C."/>
            <person name="Sykes S."/>
            <person name="Wortman J."/>
            <person name="Nusbaum C."/>
            <person name="Birren B."/>
        </authorList>
    </citation>
    <scope>NUCLEOTIDE SEQUENCE [LARGE SCALE GENOMIC DNA]</scope>
    <source>
        <strain evidence="8 9">WAL-18680</strain>
    </source>
</reference>
<feature type="transmembrane region" description="Helical" evidence="6">
    <location>
        <begin position="217"/>
        <end position="240"/>
    </location>
</feature>
<gene>
    <name evidence="8" type="ORF">HMPREF9473_02271</name>
</gene>
<dbReference type="Proteomes" id="UP000005384">
    <property type="component" value="Unassembled WGS sequence"/>
</dbReference>
<feature type="transmembrane region" description="Helical" evidence="6">
    <location>
        <begin position="252"/>
        <end position="270"/>
    </location>
</feature>
<evidence type="ECO:0000256" key="2">
    <source>
        <dbReference type="ARBA" id="ARBA00022448"/>
    </source>
</evidence>